<evidence type="ECO:0000256" key="7">
    <source>
        <dbReference type="SAM" id="Phobius"/>
    </source>
</evidence>
<feature type="compositionally biased region" description="Basic and acidic residues" evidence="6">
    <location>
        <begin position="1"/>
        <end position="16"/>
    </location>
</feature>
<keyword evidence="5 7" id="KW-0472">Membrane</keyword>
<feature type="region of interest" description="Disordered" evidence="6">
    <location>
        <begin position="1"/>
        <end position="28"/>
    </location>
</feature>
<dbReference type="FunFam" id="1.20.1250.20:FF:000106">
    <property type="entry name" value="MFS transporter, putative"/>
    <property type="match status" value="1"/>
</dbReference>
<gene>
    <name evidence="8" type="ORF">EX30DRAFT_335672</name>
</gene>
<feature type="compositionally biased region" description="Low complexity" evidence="6">
    <location>
        <begin position="18"/>
        <end position="28"/>
    </location>
</feature>
<dbReference type="PANTHER" id="PTHR43791">
    <property type="entry name" value="PERMEASE-RELATED"/>
    <property type="match status" value="1"/>
</dbReference>
<feature type="transmembrane region" description="Helical" evidence="7">
    <location>
        <begin position="372"/>
        <end position="392"/>
    </location>
</feature>
<name>A0A4S2MKC4_9PEZI</name>
<evidence type="ECO:0000313" key="8">
    <source>
        <dbReference type="EMBL" id="TGZ77285.1"/>
    </source>
</evidence>
<accession>A0A4S2MKC4</accession>
<reference evidence="8 9" key="1">
    <citation type="submission" date="2019-04" db="EMBL/GenBank/DDBJ databases">
        <title>Comparative genomics and transcriptomics to analyze fruiting body development in filamentous ascomycetes.</title>
        <authorList>
            <consortium name="DOE Joint Genome Institute"/>
            <person name="Lutkenhaus R."/>
            <person name="Traeger S."/>
            <person name="Breuer J."/>
            <person name="Kuo A."/>
            <person name="Lipzen A."/>
            <person name="Pangilinan J."/>
            <person name="Dilworth D."/>
            <person name="Sandor L."/>
            <person name="Poggeler S."/>
            <person name="Barry K."/>
            <person name="Grigoriev I.V."/>
            <person name="Nowrousian M."/>
        </authorList>
    </citation>
    <scope>NUCLEOTIDE SEQUENCE [LARGE SCALE GENOMIC DNA]</scope>
    <source>
        <strain evidence="8 9">CBS 389.68</strain>
    </source>
</reference>
<feature type="transmembrane region" description="Helical" evidence="7">
    <location>
        <begin position="221"/>
        <end position="241"/>
    </location>
</feature>
<dbReference type="GO" id="GO:0016020">
    <property type="term" value="C:membrane"/>
    <property type="evidence" value="ECO:0007669"/>
    <property type="project" value="UniProtKB-SubCell"/>
</dbReference>
<keyword evidence="9" id="KW-1185">Reference proteome</keyword>
<evidence type="ECO:0000256" key="2">
    <source>
        <dbReference type="ARBA" id="ARBA00022448"/>
    </source>
</evidence>
<evidence type="ECO:0000256" key="4">
    <source>
        <dbReference type="ARBA" id="ARBA00022989"/>
    </source>
</evidence>
<sequence length="554" mass="63438">MSEEKGYKNDTSEEFKPTSGSSSENTSTISLSEYTTIKDYGSPGWDVSEKKAEYWRGVYEKAKYEGRHRYDPSYKWTAAEEKRLVRKIDLRIMLWAWIMFCSLDLNRRNINRAITDNMLPELGMTTNDFNYGQTIFLASFLAAELPSGLISKKLGPDRWIPFIIVAWSVVSASQGGIHSRSAYFACRCLMGLFMGGFVPDIVLYLTYFYKSRELPIRLSWFWTGISTSNILGSFLAAGILQMRGIGGLSGWRYLFILEGCATGIIGLLSWGFMPPGPCQTAGNIMRNNRRGWFSEHEEYILVNRLLRDDPSKGDLHNRAAVGPSLFWKALKDYDLWPVYLLGLTAYVPAQPVASYLSFILRQLGFSTFEANLLAIPGQFLYAAQLVLITWVSERFDERSLIASISQWWIFPFLTALVALKGTASLWVRYTLLTGIIGYPYCHAILAGWNSRNSNSVRTRTISAAIYNMMVQSGNIIGTNIYREDDKPLYIRGNKILLAICCWNIVLFVLVKMYYVWRNKAREQKWETLSEREKEDYVATTEHEGAKRWDFRFAH</sequence>
<keyword evidence="2" id="KW-0813">Transport</keyword>
<dbReference type="InParanoid" id="A0A4S2MKC4"/>
<evidence type="ECO:0000256" key="3">
    <source>
        <dbReference type="ARBA" id="ARBA00022692"/>
    </source>
</evidence>
<feature type="transmembrane region" description="Helical" evidence="7">
    <location>
        <begin position="253"/>
        <end position="273"/>
    </location>
</feature>
<dbReference type="InterPro" id="IPR011701">
    <property type="entry name" value="MFS"/>
</dbReference>
<feature type="transmembrane region" description="Helical" evidence="7">
    <location>
        <begin position="336"/>
        <end position="360"/>
    </location>
</feature>
<feature type="transmembrane region" description="Helical" evidence="7">
    <location>
        <begin position="159"/>
        <end position="177"/>
    </location>
</feature>
<dbReference type="InterPro" id="IPR036259">
    <property type="entry name" value="MFS_trans_sf"/>
</dbReference>
<protein>
    <submittedName>
        <fullName evidence="8">MFS general substrate transporter</fullName>
    </submittedName>
</protein>
<dbReference type="OrthoDB" id="1935484at2759"/>
<keyword evidence="3 7" id="KW-0812">Transmembrane</keyword>
<feature type="transmembrane region" description="Helical" evidence="7">
    <location>
        <begin position="189"/>
        <end position="209"/>
    </location>
</feature>
<dbReference type="SUPFAM" id="SSF103473">
    <property type="entry name" value="MFS general substrate transporter"/>
    <property type="match status" value="1"/>
</dbReference>
<evidence type="ECO:0000313" key="9">
    <source>
        <dbReference type="Proteomes" id="UP000298138"/>
    </source>
</evidence>
<evidence type="ECO:0000256" key="6">
    <source>
        <dbReference type="SAM" id="MobiDB-lite"/>
    </source>
</evidence>
<dbReference type="Gene3D" id="1.20.1250.20">
    <property type="entry name" value="MFS general substrate transporter like domains"/>
    <property type="match status" value="2"/>
</dbReference>
<dbReference type="Proteomes" id="UP000298138">
    <property type="component" value="Unassembled WGS sequence"/>
</dbReference>
<dbReference type="STRING" id="341454.A0A4S2MKC4"/>
<feature type="transmembrane region" description="Helical" evidence="7">
    <location>
        <begin position="398"/>
        <end position="419"/>
    </location>
</feature>
<dbReference type="EMBL" id="ML220155">
    <property type="protein sequence ID" value="TGZ77285.1"/>
    <property type="molecule type" value="Genomic_DNA"/>
</dbReference>
<evidence type="ECO:0000256" key="5">
    <source>
        <dbReference type="ARBA" id="ARBA00023136"/>
    </source>
</evidence>
<dbReference type="GO" id="GO:0022857">
    <property type="term" value="F:transmembrane transporter activity"/>
    <property type="evidence" value="ECO:0007669"/>
    <property type="project" value="InterPro"/>
</dbReference>
<evidence type="ECO:0000256" key="1">
    <source>
        <dbReference type="ARBA" id="ARBA00004141"/>
    </source>
</evidence>
<comment type="subcellular location">
    <subcellularLocation>
        <location evidence="1">Membrane</location>
        <topology evidence="1">Multi-pass membrane protein</topology>
    </subcellularLocation>
</comment>
<dbReference type="FunCoup" id="A0A4S2MKC4">
    <property type="interactions" value="73"/>
</dbReference>
<keyword evidence="4 7" id="KW-1133">Transmembrane helix</keyword>
<dbReference type="Pfam" id="PF07690">
    <property type="entry name" value="MFS_1"/>
    <property type="match status" value="1"/>
</dbReference>
<organism evidence="8 9">
    <name type="scientific">Ascodesmis nigricans</name>
    <dbReference type="NCBI Taxonomy" id="341454"/>
    <lineage>
        <taxon>Eukaryota</taxon>
        <taxon>Fungi</taxon>
        <taxon>Dikarya</taxon>
        <taxon>Ascomycota</taxon>
        <taxon>Pezizomycotina</taxon>
        <taxon>Pezizomycetes</taxon>
        <taxon>Pezizales</taxon>
        <taxon>Ascodesmidaceae</taxon>
        <taxon>Ascodesmis</taxon>
    </lineage>
</organism>
<dbReference type="FunFam" id="1.20.1250.20:FF:000247">
    <property type="entry name" value="MFS general substrate transporter"/>
    <property type="match status" value="1"/>
</dbReference>
<dbReference type="PANTHER" id="PTHR43791:SF14">
    <property type="entry name" value="MFS GENERAL SUBSTRATE TRANSPORTER"/>
    <property type="match status" value="1"/>
</dbReference>
<feature type="transmembrane region" description="Helical" evidence="7">
    <location>
        <begin position="495"/>
        <end position="516"/>
    </location>
</feature>
<dbReference type="AlphaFoldDB" id="A0A4S2MKC4"/>
<proteinExistence type="predicted"/>
<feature type="transmembrane region" description="Helical" evidence="7">
    <location>
        <begin position="426"/>
        <end position="448"/>
    </location>
</feature>